<evidence type="ECO:0000256" key="3">
    <source>
        <dbReference type="ARBA" id="ARBA00012191"/>
    </source>
</evidence>
<dbReference type="GO" id="GO:0005743">
    <property type="term" value="C:mitochondrial inner membrane"/>
    <property type="evidence" value="ECO:0007669"/>
    <property type="project" value="TreeGrafter"/>
</dbReference>
<evidence type="ECO:0000256" key="4">
    <source>
        <dbReference type="ARBA" id="ARBA00022448"/>
    </source>
</evidence>
<dbReference type="GO" id="GO:0097254">
    <property type="term" value="P:renal tubular secretion"/>
    <property type="evidence" value="ECO:0007669"/>
    <property type="project" value="UniProtKB-ARBA"/>
</dbReference>
<proteinExistence type="inferred from homology"/>
<dbReference type="Pfam" id="PF00005">
    <property type="entry name" value="ABC_tran"/>
    <property type="match status" value="1"/>
</dbReference>
<dbReference type="EC" id="7.6.2.2" evidence="3"/>
<dbReference type="GO" id="GO:0090374">
    <property type="term" value="P:oligopeptide export from mitochondrion"/>
    <property type="evidence" value="ECO:0007669"/>
    <property type="project" value="TreeGrafter"/>
</dbReference>
<feature type="transmembrane region" description="Helical" evidence="15">
    <location>
        <begin position="79"/>
        <end position="102"/>
    </location>
</feature>
<dbReference type="InterPro" id="IPR003439">
    <property type="entry name" value="ABC_transporter-like_ATP-bd"/>
</dbReference>
<dbReference type="PROSITE" id="PS50893">
    <property type="entry name" value="ABC_TRANSPORTER_2"/>
    <property type="match status" value="1"/>
</dbReference>
<name>A0A7R9MAK4_9ACAR</name>
<evidence type="ECO:0000313" key="18">
    <source>
        <dbReference type="EMBL" id="CAD7656573.1"/>
    </source>
</evidence>
<keyword evidence="19" id="KW-1185">Reference proteome</keyword>
<dbReference type="FunFam" id="3.40.50.300:FF:000479">
    <property type="entry name" value="Multidrug resistance protein 1A"/>
    <property type="match status" value="1"/>
</dbReference>
<dbReference type="CDD" id="cd18578">
    <property type="entry name" value="ABC_6TM_Pgp_ABCB1_D2_like"/>
    <property type="match status" value="1"/>
</dbReference>
<evidence type="ECO:0000256" key="13">
    <source>
        <dbReference type="ARBA" id="ARBA00034018"/>
    </source>
</evidence>
<dbReference type="Pfam" id="PF00664">
    <property type="entry name" value="ABC_membrane"/>
    <property type="match status" value="1"/>
</dbReference>
<dbReference type="PANTHER" id="PTHR43394:SF18">
    <property type="entry name" value="ABC TRANSPORTER B FAMILY MEMBER 11-LIKE"/>
    <property type="match status" value="1"/>
</dbReference>
<keyword evidence="12" id="KW-0325">Glycoprotein</keyword>
<feature type="transmembrane region" description="Helical" evidence="15">
    <location>
        <begin position="228"/>
        <end position="249"/>
    </location>
</feature>
<evidence type="ECO:0000256" key="8">
    <source>
        <dbReference type="ARBA" id="ARBA00022840"/>
    </source>
</evidence>
<dbReference type="GO" id="GO:0008559">
    <property type="term" value="F:ABC-type xenobiotic transporter activity"/>
    <property type="evidence" value="ECO:0007669"/>
    <property type="project" value="UniProtKB-EC"/>
</dbReference>
<evidence type="ECO:0000256" key="9">
    <source>
        <dbReference type="ARBA" id="ARBA00022967"/>
    </source>
</evidence>
<dbReference type="SMART" id="SM00382">
    <property type="entry name" value="AAA"/>
    <property type="match status" value="1"/>
</dbReference>
<dbReference type="InterPro" id="IPR039421">
    <property type="entry name" value="Type_1_exporter"/>
</dbReference>
<keyword evidence="5 15" id="KW-0812">Transmembrane</keyword>
<keyword evidence="6" id="KW-0677">Repeat</keyword>
<reference evidence="18" key="1">
    <citation type="submission" date="2020-11" db="EMBL/GenBank/DDBJ databases">
        <authorList>
            <person name="Tran Van P."/>
        </authorList>
    </citation>
    <scope>NUCLEOTIDE SEQUENCE</scope>
</reference>
<evidence type="ECO:0000256" key="7">
    <source>
        <dbReference type="ARBA" id="ARBA00022741"/>
    </source>
</evidence>
<evidence type="ECO:0000313" key="19">
    <source>
        <dbReference type="Proteomes" id="UP000728032"/>
    </source>
</evidence>
<dbReference type="GO" id="GO:0005524">
    <property type="term" value="F:ATP binding"/>
    <property type="evidence" value="ECO:0007669"/>
    <property type="project" value="UniProtKB-KW"/>
</dbReference>
<comment type="subcellular location">
    <subcellularLocation>
        <location evidence="1">Membrane</location>
        <topology evidence="1">Multi-pass membrane protein</topology>
    </subcellularLocation>
</comment>
<organism evidence="18">
    <name type="scientific">Oppiella nova</name>
    <dbReference type="NCBI Taxonomy" id="334625"/>
    <lineage>
        <taxon>Eukaryota</taxon>
        <taxon>Metazoa</taxon>
        <taxon>Ecdysozoa</taxon>
        <taxon>Arthropoda</taxon>
        <taxon>Chelicerata</taxon>
        <taxon>Arachnida</taxon>
        <taxon>Acari</taxon>
        <taxon>Acariformes</taxon>
        <taxon>Sarcoptiformes</taxon>
        <taxon>Oribatida</taxon>
        <taxon>Brachypylina</taxon>
        <taxon>Oppioidea</taxon>
        <taxon>Oppiidae</taxon>
        <taxon>Oppiella</taxon>
    </lineage>
</organism>
<dbReference type="AlphaFoldDB" id="A0A7R9MAK4"/>
<gene>
    <name evidence="18" type="ORF">ONB1V03_LOCUS13209</name>
</gene>
<evidence type="ECO:0000256" key="15">
    <source>
        <dbReference type="SAM" id="Phobius"/>
    </source>
</evidence>
<evidence type="ECO:0000259" key="16">
    <source>
        <dbReference type="PROSITE" id="PS50893"/>
    </source>
</evidence>
<dbReference type="GO" id="GO:0017085">
    <property type="term" value="P:response to insecticide"/>
    <property type="evidence" value="ECO:0007669"/>
    <property type="project" value="UniProtKB-ARBA"/>
</dbReference>
<feature type="domain" description="ABC transporter" evidence="16">
    <location>
        <begin position="404"/>
        <end position="593"/>
    </location>
</feature>
<evidence type="ECO:0000256" key="2">
    <source>
        <dbReference type="ARBA" id="ARBA00007577"/>
    </source>
</evidence>
<evidence type="ECO:0000256" key="10">
    <source>
        <dbReference type="ARBA" id="ARBA00022989"/>
    </source>
</evidence>
<dbReference type="SUPFAM" id="SSF52540">
    <property type="entry name" value="P-loop containing nucleoside triphosphate hydrolases"/>
    <property type="match status" value="1"/>
</dbReference>
<dbReference type="InterPro" id="IPR027417">
    <property type="entry name" value="P-loop_NTPase"/>
</dbReference>
<dbReference type="FunFam" id="1.20.1560.10:FF:000009">
    <property type="entry name" value="ABC transporter B family member 1"/>
    <property type="match status" value="1"/>
</dbReference>
<feature type="region of interest" description="Disordered" evidence="14">
    <location>
        <begin position="1"/>
        <end position="27"/>
    </location>
</feature>
<dbReference type="Gene3D" id="1.20.1560.10">
    <property type="entry name" value="ABC transporter type 1, transmembrane domain"/>
    <property type="match status" value="1"/>
</dbReference>
<keyword evidence="10 15" id="KW-1133">Transmembrane helix</keyword>
<dbReference type="OrthoDB" id="6500128at2759"/>
<dbReference type="Proteomes" id="UP000728032">
    <property type="component" value="Unassembled WGS sequence"/>
</dbReference>
<feature type="non-terminal residue" evidence="18">
    <location>
        <position position="1"/>
    </location>
</feature>
<keyword evidence="4" id="KW-0813">Transport</keyword>
<dbReference type="PROSITE" id="PS50929">
    <property type="entry name" value="ABC_TM1F"/>
    <property type="match status" value="1"/>
</dbReference>
<evidence type="ECO:0000256" key="14">
    <source>
        <dbReference type="SAM" id="MobiDB-lite"/>
    </source>
</evidence>
<keyword evidence="11 15" id="KW-0472">Membrane</keyword>
<keyword evidence="9" id="KW-1278">Translocase</keyword>
<dbReference type="GO" id="GO:0015421">
    <property type="term" value="F:ABC-type oligopeptide transporter activity"/>
    <property type="evidence" value="ECO:0007669"/>
    <property type="project" value="TreeGrafter"/>
</dbReference>
<dbReference type="SUPFAM" id="SSF90123">
    <property type="entry name" value="ABC transporter transmembrane region"/>
    <property type="match status" value="1"/>
</dbReference>
<dbReference type="InterPro" id="IPR017871">
    <property type="entry name" value="ABC_transporter-like_CS"/>
</dbReference>
<comment type="catalytic activity">
    <reaction evidence="13">
        <text>ATP + H2O + xenobioticSide 1 = ADP + phosphate + xenobioticSide 2.</text>
        <dbReference type="EC" id="7.6.2.2"/>
    </reaction>
</comment>
<dbReference type="PANTHER" id="PTHR43394">
    <property type="entry name" value="ATP-DEPENDENT PERMEASE MDL1, MITOCHONDRIAL"/>
    <property type="match status" value="1"/>
</dbReference>
<protein>
    <recommendedName>
        <fullName evidence="3">ABC-type xenobiotic transporter</fullName>
        <ecNumber evidence="3">7.6.2.2</ecNumber>
    </recommendedName>
</protein>
<keyword evidence="8" id="KW-0067">ATP-binding</keyword>
<sequence>MSLKTQQKTNDESETIAPEEDTLPKEETVKPILSRAFSIESQRSRGESVIRRMSSVVVKEPTESPPLMRLLGLLKPDKYLVLLGAVMAFLMGLTIPAFSIVFGDILGTLSSSSTDKIKEDVLMYSMIFVAMGIGTGIASFLQIYMFGVCGERLTMRLRKMVFTAMLKQEVAWFDEQANSTGALCSRLSSDASSVQGAAGSRMSTLCQAVSTLGAGVVIALYYSWKLGLVIICFIPLVIASTYFQMRIISGQITKDKKSREEASRIAVEAIGCIRTVASLHQENAFIVNYMKALEKQFQKSKIRAHLRGITFGIAQSMGNFSYAVALMYGSKLIVDEGLNYGDLFKSVEAVIFGTAMVGQAVAFAPDYQKGRIAAVHIFRLLDRMPKIVVNLLTGDKPSSCDGNVKFNDLEFTYPTRPNVKILRGLSFDVKKGQTVALVGSSGCGKSTIIQLIQRFYDIDGGEVILDNKNIVNLNIPWLRKKLGIVSQEPVLFGYSIAENIAYGDNTRKVELNEIIRASEKANIHSFIKSLPMGYETPVGDKGTQLSGGQKQRIAIARALIRDPEILLLDEATSALDSESEKVVQDALDEAREV</sequence>
<dbReference type="InterPro" id="IPR003593">
    <property type="entry name" value="AAA+_ATPase"/>
</dbReference>
<accession>A0A7R9MAK4</accession>
<dbReference type="PROSITE" id="PS00211">
    <property type="entry name" value="ABC_TRANSPORTER_1"/>
    <property type="match status" value="1"/>
</dbReference>
<feature type="transmembrane region" description="Helical" evidence="15">
    <location>
        <begin position="122"/>
        <end position="150"/>
    </location>
</feature>
<feature type="compositionally biased region" description="Acidic residues" evidence="14">
    <location>
        <begin position="12"/>
        <end position="21"/>
    </location>
</feature>
<evidence type="ECO:0000256" key="6">
    <source>
        <dbReference type="ARBA" id="ARBA00022737"/>
    </source>
</evidence>
<dbReference type="Gene3D" id="3.40.50.300">
    <property type="entry name" value="P-loop containing nucleotide triphosphate hydrolases"/>
    <property type="match status" value="1"/>
</dbReference>
<keyword evidence="7" id="KW-0547">Nucleotide-binding</keyword>
<evidence type="ECO:0000256" key="12">
    <source>
        <dbReference type="ARBA" id="ARBA00023180"/>
    </source>
</evidence>
<dbReference type="GO" id="GO:0016887">
    <property type="term" value="F:ATP hydrolysis activity"/>
    <property type="evidence" value="ECO:0007669"/>
    <property type="project" value="InterPro"/>
</dbReference>
<dbReference type="InterPro" id="IPR011527">
    <property type="entry name" value="ABC1_TM_dom"/>
</dbReference>
<evidence type="ECO:0000256" key="5">
    <source>
        <dbReference type="ARBA" id="ARBA00022692"/>
    </source>
</evidence>
<dbReference type="EMBL" id="CAJPVJ010011366">
    <property type="protein sequence ID" value="CAG2173760.1"/>
    <property type="molecule type" value="Genomic_DNA"/>
</dbReference>
<feature type="domain" description="ABC transmembrane type-1" evidence="17">
    <location>
        <begin position="82"/>
        <end position="369"/>
    </location>
</feature>
<comment type="similarity">
    <text evidence="2">Belongs to the ABC transporter superfamily. ABCB family. Multidrug resistance exporter (TC 3.A.1.201) subfamily.</text>
</comment>
<dbReference type="InterPro" id="IPR036640">
    <property type="entry name" value="ABC1_TM_sf"/>
</dbReference>
<evidence type="ECO:0000259" key="17">
    <source>
        <dbReference type="PROSITE" id="PS50929"/>
    </source>
</evidence>
<dbReference type="EMBL" id="OC926191">
    <property type="protein sequence ID" value="CAD7656573.1"/>
    <property type="molecule type" value="Genomic_DNA"/>
</dbReference>
<evidence type="ECO:0000256" key="11">
    <source>
        <dbReference type="ARBA" id="ARBA00023136"/>
    </source>
</evidence>
<evidence type="ECO:0000256" key="1">
    <source>
        <dbReference type="ARBA" id="ARBA00004141"/>
    </source>
</evidence>